<sequence length="380" mass="42831">MRKSLVYGAMVSLTSVTLLSACGGNEEDGNGNEPTDENENAEVEAEGYSHFDEISIEGHVADTVFYISENGDTLLWGEKPGQLTNIESSKVWMNGETKEADIPEREHPIQPMLSESGMIVYSHSDSDRPIEERNWVAELNPSSEEVTEFYMDNDWDQYVVTMGSNYSEDPRRVISSRNHYDDEVVHMYLWDMDSNEVKEIDLTETVANEVDLEELSAYPHGAITSDGTEMYAVLADVGILHYNLEDDTSEFIHSAEVGFFANNEKSQTSILTSDDRYILYAMLEDRRMTHFAYSIESGESIELGEGIATYPLTDGTIMMFTYDDEFIHFNLDTDTTTTAHTPELGEDDRIDSFTVSSDGTTLAYAVRDENNETVIQLVRN</sequence>
<organism evidence="3 4">
    <name type="scientific">Alkalicoccobacillus plakortidis</name>
    <dbReference type="NCBI Taxonomy" id="444060"/>
    <lineage>
        <taxon>Bacteria</taxon>
        <taxon>Bacillati</taxon>
        <taxon>Bacillota</taxon>
        <taxon>Bacilli</taxon>
        <taxon>Bacillales</taxon>
        <taxon>Bacillaceae</taxon>
        <taxon>Alkalicoccobacillus</taxon>
    </lineage>
</organism>
<evidence type="ECO:0000313" key="3">
    <source>
        <dbReference type="EMBL" id="KQL58695.1"/>
    </source>
</evidence>
<name>A0A9D5DWW7_9BACI</name>
<dbReference type="PROSITE" id="PS51257">
    <property type="entry name" value="PROKAR_LIPOPROTEIN"/>
    <property type="match status" value="1"/>
</dbReference>
<reference evidence="3 4" key="1">
    <citation type="submission" date="2015-09" db="EMBL/GenBank/DDBJ databases">
        <title>Genome sequencing project for genomic taxonomy and phylogenomics of Bacillus-like bacteria.</title>
        <authorList>
            <person name="Liu B."/>
            <person name="Wang J."/>
            <person name="Zhu Y."/>
            <person name="Liu G."/>
            <person name="Chen Q."/>
            <person name="Chen Z."/>
            <person name="Lan J."/>
            <person name="Che J."/>
            <person name="Ge C."/>
            <person name="Shi H."/>
            <person name="Pan Z."/>
            <person name="Liu X."/>
        </authorList>
    </citation>
    <scope>NUCLEOTIDE SEQUENCE [LARGE SCALE GENOMIC DNA]</scope>
    <source>
        <strain evidence="3 4">DSM 19153</strain>
    </source>
</reference>
<comment type="caution">
    <text evidence="3">The sequence shown here is derived from an EMBL/GenBank/DDBJ whole genome shotgun (WGS) entry which is preliminary data.</text>
</comment>
<feature type="compositionally biased region" description="Acidic residues" evidence="1">
    <location>
        <begin position="25"/>
        <end position="42"/>
    </location>
</feature>
<feature type="region of interest" description="Disordered" evidence="1">
    <location>
        <begin position="22"/>
        <end position="42"/>
    </location>
</feature>
<evidence type="ECO:0000313" key="4">
    <source>
        <dbReference type="Proteomes" id="UP000051061"/>
    </source>
</evidence>
<protein>
    <submittedName>
        <fullName evidence="3">Uncharacterized protein</fullName>
    </submittedName>
</protein>
<keyword evidence="4" id="KW-1185">Reference proteome</keyword>
<dbReference type="AlphaFoldDB" id="A0A9D5DWW7"/>
<keyword evidence="2" id="KW-0732">Signal</keyword>
<proteinExistence type="predicted"/>
<feature type="signal peptide" evidence="2">
    <location>
        <begin position="1"/>
        <end position="20"/>
    </location>
</feature>
<accession>A0A9D5DWW7</accession>
<feature type="chain" id="PRO_5038373293" evidence="2">
    <location>
        <begin position="21"/>
        <end position="380"/>
    </location>
</feature>
<dbReference type="Proteomes" id="UP000051061">
    <property type="component" value="Unassembled WGS sequence"/>
</dbReference>
<gene>
    <name evidence="3" type="ORF">AN965_01605</name>
</gene>
<evidence type="ECO:0000256" key="1">
    <source>
        <dbReference type="SAM" id="MobiDB-lite"/>
    </source>
</evidence>
<dbReference type="EMBL" id="LJJD01000004">
    <property type="protein sequence ID" value="KQL58695.1"/>
    <property type="molecule type" value="Genomic_DNA"/>
</dbReference>
<dbReference type="SUPFAM" id="SSF82171">
    <property type="entry name" value="DPP6 N-terminal domain-like"/>
    <property type="match status" value="1"/>
</dbReference>
<evidence type="ECO:0000256" key="2">
    <source>
        <dbReference type="SAM" id="SignalP"/>
    </source>
</evidence>